<evidence type="ECO:0000313" key="2">
    <source>
        <dbReference type="Proteomes" id="UP001519460"/>
    </source>
</evidence>
<dbReference type="Proteomes" id="UP001519460">
    <property type="component" value="Unassembled WGS sequence"/>
</dbReference>
<gene>
    <name evidence="1" type="ORF">BaRGS_00040160</name>
</gene>
<feature type="non-terminal residue" evidence="1">
    <location>
        <position position="83"/>
    </location>
</feature>
<dbReference type="AlphaFoldDB" id="A0ABD0J177"/>
<sequence length="83" mass="9711">HYYCGHDSHMEVLLSDPAKQPRLPDLEREAKPTWCTARRLAEGPPRELSLIDRWTTLWHGIITSKAVIRVFLAYLQHVSSCWR</sequence>
<evidence type="ECO:0000313" key="1">
    <source>
        <dbReference type="EMBL" id="KAK7447794.1"/>
    </source>
</evidence>
<reference evidence="1 2" key="1">
    <citation type="journal article" date="2023" name="Sci. Data">
        <title>Genome assembly of the Korean intertidal mud-creeper Batillaria attramentaria.</title>
        <authorList>
            <person name="Patra A.K."/>
            <person name="Ho P.T."/>
            <person name="Jun S."/>
            <person name="Lee S.J."/>
            <person name="Kim Y."/>
            <person name="Won Y.J."/>
        </authorList>
    </citation>
    <scope>NUCLEOTIDE SEQUENCE [LARGE SCALE GENOMIC DNA]</scope>
    <source>
        <strain evidence="1">Wonlab-2016</strain>
    </source>
</reference>
<keyword evidence="2" id="KW-1185">Reference proteome</keyword>
<proteinExistence type="predicted"/>
<name>A0ABD0J177_9CAEN</name>
<feature type="non-terminal residue" evidence="1">
    <location>
        <position position="1"/>
    </location>
</feature>
<accession>A0ABD0J177</accession>
<protein>
    <submittedName>
        <fullName evidence="1">Uncharacterized protein</fullName>
    </submittedName>
</protein>
<comment type="caution">
    <text evidence="1">The sequence shown here is derived from an EMBL/GenBank/DDBJ whole genome shotgun (WGS) entry which is preliminary data.</text>
</comment>
<dbReference type="EMBL" id="JACVVK020000768">
    <property type="protein sequence ID" value="KAK7447794.1"/>
    <property type="molecule type" value="Genomic_DNA"/>
</dbReference>
<organism evidence="1 2">
    <name type="scientific">Batillaria attramentaria</name>
    <dbReference type="NCBI Taxonomy" id="370345"/>
    <lineage>
        <taxon>Eukaryota</taxon>
        <taxon>Metazoa</taxon>
        <taxon>Spiralia</taxon>
        <taxon>Lophotrochozoa</taxon>
        <taxon>Mollusca</taxon>
        <taxon>Gastropoda</taxon>
        <taxon>Caenogastropoda</taxon>
        <taxon>Sorbeoconcha</taxon>
        <taxon>Cerithioidea</taxon>
        <taxon>Batillariidae</taxon>
        <taxon>Batillaria</taxon>
    </lineage>
</organism>